<dbReference type="PROSITE" id="PS50868">
    <property type="entry name" value="POST_SET"/>
    <property type="match status" value="1"/>
</dbReference>
<evidence type="ECO:0000256" key="12">
    <source>
        <dbReference type="ARBA" id="ARBA00022603"/>
    </source>
</evidence>
<evidence type="ECO:0000256" key="23">
    <source>
        <dbReference type="ARBA" id="ARBA00023212"/>
    </source>
</evidence>
<keyword evidence="19" id="KW-0809">Transit peptide</keyword>
<dbReference type="InterPro" id="IPR040457">
    <property type="entry name" value="GCP_C"/>
</dbReference>
<feature type="region of interest" description="Disordered" evidence="31">
    <location>
        <begin position="2166"/>
        <end position="2198"/>
    </location>
</feature>
<dbReference type="OrthoDB" id="308383at2759"/>
<feature type="compositionally biased region" description="Low complexity" evidence="31">
    <location>
        <begin position="1426"/>
        <end position="1441"/>
    </location>
</feature>
<evidence type="ECO:0000256" key="26">
    <source>
        <dbReference type="ARBA" id="ARBA00033180"/>
    </source>
</evidence>
<keyword evidence="14" id="KW-0808">Transferase</keyword>
<dbReference type="InterPro" id="IPR042241">
    <property type="entry name" value="GCP_C_sf"/>
</dbReference>
<dbReference type="GO" id="GO:0022900">
    <property type="term" value="P:electron transport chain"/>
    <property type="evidence" value="ECO:0007669"/>
    <property type="project" value="InterPro"/>
</dbReference>
<evidence type="ECO:0000256" key="21">
    <source>
        <dbReference type="ARBA" id="ARBA00023128"/>
    </source>
</evidence>
<dbReference type="Pfam" id="PF17681">
    <property type="entry name" value="GCP_N_terminal"/>
    <property type="match status" value="1"/>
</dbReference>
<feature type="compositionally biased region" description="Polar residues" evidence="31">
    <location>
        <begin position="1385"/>
        <end position="1399"/>
    </location>
</feature>
<comment type="similarity">
    <text evidence="5">Belongs to the complex I NDUFS4 subunit family.</text>
</comment>
<feature type="domain" description="SET" evidence="32">
    <location>
        <begin position="2512"/>
        <end position="2629"/>
    </location>
</feature>
<comment type="similarity">
    <text evidence="6">Belongs to the TUBGCP family.</text>
</comment>
<evidence type="ECO:0000256" key="24">
    <source>
        <dbReference type="ARBA" id="ARBA00023242"/>
    </source>
</evidence>
<keyword evidence="35" id="KW-1185">Reference proteome</keyword>
<keyword evidence="21" id="KW-0496">Mitochondrion</keyword>
<keyword evidence="20" id="KW-0249">Electron transport</keyword>
<feature type="compositionally biased region" description="Low complexity" evidence="31">
    <location>
        <begin position="1226"/>
        <end position="1244"/>
    </location>
</feature>
<evidence type="ECO:0000256" key="16">
    <source>
        <dbReference type="ARBA" id="ARBA00022701"/>
    </source>
</evidence>
<dbReference type="GO" id="GO:0140999">
    <property type="term" value="F:histone H3K4 trimethyltransferase activity"/>
    <property type="evidence" value="ECO:0007669"/>
    <property type="project" value="UniProtKB-EC"/>
</dbReference>
<feature type="compositionally biased region" description="Polar residues" evidence="31">
    <location>
        <begin position="1245"/>
        <end position="1268"/>
    </location>
</feature>
<dbReference type="GO" id="GO:0000930">
    <property type="term" value="C:gamma-tubulin complex"/>
    <property type="evidence" value="ECO:0007669"/>
    <property type="project" value="UniProtKB-ARBA"/>
</dbReference>
<evidence type="ECO:0000256" key="17">
    <source>
        <dbReference type="ARBA" id="ARBA00022792"/>
    </source>
</evidence>
<keyword evidence="10" id="KW-0158">Chromosome</keyword>
<feature type="region of interest" description="Disordered" evidence="31">
    <location>
        <begin position="2103"/>
        <end position="2152"/>
    </location>
</feature>
<evidence type="ECO:0000256" key="29">
    <source>
        <dbReference type="ARBA" id="ARBA00049129"/>
    </source>
</evidence>
<dbReference type="FunFam" id="3.30.160.190:FF:000001">
    <property type="entry name" value="NADH-ubiquinone oxidoreductase 21 kDa subunit mitochondrial"/>
    <property type="match status" value="1"/>
</dbReference>
<dbReference type="PROSITE" id="PS50280">
    <property type="entry name" value="SET"/>
    <property type="match status" value="1"/>
</dbReference>
<dbReference type="PANTHER" id="PTHR45814">
    <property type="entry name" value="HISTONE-LYSINE N-METHYLTRANSFERASE SETD1"/>
    <property type="match status" value="1"/>
</dbReference>
<feature type="region of interest" description="Disordered" evidence="31">
    <location>
        <begin position="1996"/>
        <end position="2019"/>
    </location>
</feature>
<dbReference type="SMART" id="SM00508">
    <property type="entry name" value="PostSET"/>
    <property type="match status" value="1"/>
</dbReference>
<gene>
    <name evidence="34" type="ORF">ASCRUDRAFT_10014</name>
</gene>
<dbReference type="Gene3D" id="1.20.120.1900">
    <property type="entry name" value="Gamma-tubulin complex, C-terminal domain"/>
    <property type="match status" value="1"/>
</dbReference>
<dbReference type="GO" id="GO:0005816">
    <property type="term" value="C:spindle pole body"/>
    <property type="evidence" value="ECO:0007669"/>
    <property type="project" value="UniProtKB-ARBA"/>
</dbReference>
<evidence type="ECO:0000259" key="33">
    <source>
        <dbReference type="PROSITE" id="PS50868"/>
    </source>
</evidence>
<evidence type="ECO:0000256" key="2">
    <source>
        <dbReference type="ARBA" id="ARBA00004245"/>
    </source>
</evidence>
<evidence type="ECO:0000256" key="8">
    <source>
        <dbReference type="ARBA" id="ARBA00015839"/>
    </source>
</evidence>
<evidence type="ECO:0000256" key="7">
    <source>
        <dbReference type="ARBA" id="ARBA00012182"/>
    </source>
</evidence>
<organism evidence="34 35">
    <name type="scientific">Ascoidea rubescens DSM 1968</name>
    <dbReference type="NCBI Taxonomy" id="1344418"/>
    <lineage>
        <taxon>Eukaryota</taxon>
        <taxon>Fungi</taxon>
        <taxon>Dikarya</taxon>
        <taxon>Ascomycota</taxon>
        <taxon>Saccharomycotina</taxon>
        <taxon>Saccharomycetes</taxon>
        <taxon>Ascoideaceae</taxon>
        <taxon>Ascoidea</taxon>
    </lineage>
</organism>
<dbReference type="SMART" id="SM01291">
    <property type="entry name" value="N-SET"/>
    <property type="match status" value="1"/>
</dbReference>
<feature type="compositionally biased region" description="Basic and acidic residues" evidence="31">
    <location>
        <begin position="2293"/>
        <end position="2305"/>
    </location>
</feature>
<dbReference type="GO" id="GO:0005743">
    <property type="term" value="C:mitochondrial inner membrane"/>
    <property type="evidence" value="ECO:0007669"/>
    <property type="project" value="UniProtKB-SubCell"/>
</dbReference>
<dbReference type="GO" id="GO:0032259">
    <property type="term" value="P:methylation"/>
    <property type="evidence" value="ECO:0007669"/>
    <property type="project" value="UniProtKB-KW"/>
</dbReference>
<keyword evidence="16" id="KW-0493">Microtubule</keyword>
<dbReference type="EMBL" id="KV454490">
    <property type="protein sequence ID" value="ODV58671.1"/>
    <property type="molecule type" value="Genomic_DNA"/>
</dbReference>
<evidence type="ECO:0000313" key="34">
    <source>
        <dbReference type="EMBL" id="ODV58671.1"/>
    </source>
</evidence>
<dbReference type="SMART" id="SM00317">
    <property type="entry name" value="SET"/>
    <property type="match status" value="1"/>
</dbReference>
<dbReference type="GO" id="GO:0005694">
    <property type="term" value="C:chromosome"/>
    <property type="evidence" value="ECO:0007669"/>
    <property type="project" value="UniProtKB-SubCell"/>
</dbReference>
<dbReference type="EC" id="2.1.1.354" evidence="7"/>
<feature type="compositionally biased region" description="Acidic residues" evidence="31">
    <location>
        <begin position="2174"/>
        <end position="2192"/>
    </location>
</feature>
<dbReference type="Pfam" id="PF04800">
    <property type="entry name" value="NDUS4"/>
    <property type="match status" value="1"/>
</dbReference>
<feature type="compositionally biased region" description="Acidic residues" evidence="31">
    <location>
        <begin position="2281"/>
        <end position="2292"/>
    </location>
</feature>
<comment type="subcellular location">
    <subcellularLocation>
        <location evidence="4">Chromosome</location>
    </subcellularLocation>
    <subcellularLocation>
        <location evidence="2">Cytoplasm</location>
        <location evidence="2">Cytoskeleton</location>
    </subcellularLocation>
    <subcellularLocation>
        <location evidence="3">Mitochondrion inner membrane</location>
    </subcellularLocation>
    <subcellularLocation>
        <location evidence="1">Nucleus</location>
    </subcellularLocation>
</comment>
<dbReference type="InterPro" id="IPR041470">
    <property type="entry name" value="GCP_N"/>
</dbReference>
<evidence type="ECO:0000256" key="18">
    <source>
        <dbReference type="ARBA" id="ARBA00022853"/>
    </source>
</evidence>
<evidence type="ECO:0000256" key="27">
    <source>
        <dbReference type="ARBA" id="ARBA00047571"/>
    </source>
</evidence>
<name>A0A1D2VAQ2_9ASCO</name>
<dbReference type="InParanoid" id="A0A1D2VAQ2"/>
<dbReference type="InterPro" id="IPR035979">
    <property type="entry name" value="RBD_domain_sf"/>
</dbReference>
<evidence type="ECO:0000256" key="15">
    <source>
        <dbReference type="ARBA" id="ARBA00022691"/>
    </source>
</evidence>
<dbReference type="Pfam" id="PF00856">
    <property type="entry name" value="SET"/>
    <property type="match status" value="1"/>
</dbReference>
<keyword evidence="11" id="KW-0963">Cytoplasm</keyword>
<dbReference type="InterPro" id="IPR012677">
    <property type="entry name" value="Nucleotide-bd_a/b_plait_sf"/>
</dbReference>
<evidence type="ECO:0000256" key="25">
    <source>
        <dbReference type="ARBA" id="ARBA00030093"/>
    </source>
</evidence>
<feature type="compositionally biased region" description="Acidic residues" evidence="31">
    <location>
        <begin position="2103"/>
        <end position="2120"/>
    </location>
</feature>
<dbReference type="GO" id="GO:0043015">
    <property type="term" value="F:gamma-tubulin binding"/>
    <property type="evidence" value="ECO:0007669"/>
    <property type="project" value="InterPro"/>
</dbReference>
<comment type="catalytic activity">
    <reaction evidence="28">
        <text>N(6)-methyl-L-lysyl(4)-[histone H3] + S-adenosyl-L-methionine = N(6),N(6)-dimethyl-L-lysyl(4)-[histone H3] + S-adenosyl-L-homocysteine + H(+)</text>
        <dbReference type="Rhea" id="RHEA:60268"/>
        <dbReference type="Rhea" id="RHEA-COMP:15540"/>
        <dbReference type="Rhea" id="RHEA-COMP:15543"/>
        <dbReference type="ChEBI" id="CHEBI:15378"/>
        <dbReference type="ChEBI" id="CHEBI:57856"/>
        <dbReference type="ChEBI" id="CHEBI:59789"/>
        <dbReference type="ChEBI" id="CHEBI:61929"/>
        <dbReference type="ChEBI" id="CHEBI:61976"/>
    </reaction>
</comment>
<evidence type="ECO:0000256" key="28">
    <source>
        <dbReference type="ARBA" id="ARBA00047583"/>
    </source>
</evidence>
<feature type="compositionally biased region" description="Low complexity" evidence="31">
    <location>
        <begin position="1400"/>
        <end position="1410"/>
    </location>
</feature>
<keyword evidence="30" id="KW-0175">Coiled coil</keyword>
<feature type="compositionally biased region" description="Low complexity" evidence="31">
    <location>
        <begin position="1283"/>
        <end position="1295"/>
    </location>
</feature>
<dbReference type="InterPro" id="IPR024657">
    <property type="entry name" value="COMPASS_Set1_N-SET"/>
</dbReference>
<evidence type="ECO:0000256" key="10">
    <source>
        <dbReference type="ARBA" id="ARBA00022454"/>
    </source>
</evidence>
<dbReference type="Pfam" id="PF04130">
    <property type="entry name" value="GCP_C_terminal"/>
    <property type="match status" value="1"/>
</dbReference>
<dbReference type="Gene3D" id="3.30.160.190">
    <property type="entry name" value="atu1810 like domain"/>
    <property type="match status" value="1"/>
</dbReference>
<dbReference type="InterPro" id="IPR024636">
    <property type="entry name" value="SET_assoc"/>
</dbReference>
<dbReference type="InterPro" id="IPR017111">
    <property type="entry name" value="Set1_fungi"/>
</dbReference>
<evidence type="ECO:0000256" key="9">
    <source>
        <dbReference type="ARBA" id="ARBA00022448"/>
    </source>
</evidence>
<dbReference type="PANTHER" id="PTHR45814:SF2">
    <property type="entry name" value="HISTONE-LYSINE N-METHYLTRANSFERASE SETD1"/>
    <property type="match status" value="1"/>
</dbReference>
<evidence type="ECO:0000256" key="13">
    <source>
        <dbReference type="ARBA" id="ARBA00022660"/>
    </source>
</evidence>
<evidence type="ECO:0000256" key="1">
    <source>
        <dbReference type="ARBA" id="ARBA00004123"/>
    </source>
</evidence>
<dbReference type="GO" id="GO:0003676">
    <property type="term" value="F:nucleic acid binding"/>
    <property type="evidence" value="ECO:0007669"/>
    <property type="project" value="InterPro"/>
</dbReference>
<dbReference type="InterPro" id="IPR038532">
    <property type="entry name" value="NDUFS4-like_sf"/>
</dbReference>
<dbReference type="Proteomes" id="UP000095038">
    <property type="component" value="Unassembled WGS sequence"/>
</dbReference>
<dbReference type="STRING" id="1344418.A0A1D2VAQ2"/>
<evidence type="ECO:0000256" key="3">
    <source>
        <dbReference type="ARBA" id="ARBA00004273"/>
    </source>
</evidence>
<keyword evidence="13" id="KW-0679">Respiratory chain</keyword>
<comment type="catalytic activity">
    <reaction evidence="27">
        <text>L-lysyl(4)-[histone H3] + 3 S-adenosyl-L-methionine = N(6),N(6),N(6)-trimethyl-L-lysyl(4)-[histone H3] + 3 S-adenosyl-L-homocysteine + 3 H(+)</text>
        <dbReference type="Rhea" id="RHEA:60260"/>
        <dbReference type="Rhea" id="RHEA-COMP:15537"/>
        <dbReference type="Rhea" id="RHEA-COMP:15547"/>
        <dbReference type="ChEBI" id="CHEBI:15378"/>
        <dbReference type="ChEBI" id="CHEBI:29969"/>
        <dbReference type="ChEBI" id="CHEBI:57856"/>
        <dbReference type="ChEBI" id="CHEBI:59789"/>
        <dbReference type="ChEBI" id="CHEBI:61961"/>
        <dbReference type="EC" id="2.1.1.354"/>
    </reaction>
</comment>
<dbReference type="InterPro" id="IPR001214">
    <property type="entry name" value="SET_dom"/>
</dbReference>
<evidence type="ECO:0000256" key="20">
    <source>
        <dbReference type="ARBA" id="ARBA00022982"/>
    </source>
</evidence>
<evidence type="ECO:0000259" key="32">
    <source>
        <dbReference type="PROSITE" id="PS50280"/>
    </source>
</evidence>
<evidence type="ECO:0000256" key="4">
    <source>
        <dbReference type="ARBA" id="ARBA00004286"/>
    </source>
</evidence>
<evidence type="ECO:0000256" key="6">
    <source>
        <dbReference type="ARBA" id="ARBA00010337"/>
    </source>
</evidence>
<evidence type="ECO:0000256" key="19">
    <source>
        <dbReference type="ARBA" id="ARBA00022946"/>
    </source>
</evidence>
<keyword evidence="9" id="KW-0813">Transport</keyword>
<accession>A0A1D2VAQ2</accession>
<dbReference type="Pfam" id="PF11764">
    <property type="entry name" value="N-SET"/>
    <property type="match status" value="1"/>
</dbReference>
<feature type="domain" description="Post-SET" evidence="33">
    <location>
        <begin position="2638"/>
        <end position="2654"/>
    </location>
</feature>
<feature type="region of interest" description="Disordered" evidence="31">
    <location>
        <begin position="1332"/>
        <end position="1365"/>
    </location>
</feature>
<keyword evidence="24" id="KW-0539">Nucleus</keyword>
<feature type="compositionally biased region" description="Basic residues" evidence="31">
    <location>
        <begin position="2234"/>
        <end position="2250"/>
    </location>
</feature>
<dbReference type="GeneID" id="30962145"/>
<feature type="compositionally biased region" description="Polar residues" evidence="31">
    <location>
        <begin position="2133"/>
        <end position="2143"/>
    </location>
</feature>
<feature type="region of interest" description="Disordered" evidence="31">
    <location>
        <begin position="2217"/>
        <end position="2310"/>
    </location>
</feature>
<keyword evidence="23" id="KW-0206">Cytoskeleton</keyword>
<dbReference type="SUPFAM" id="SSF82199">
    <property type="entry name" value="SET domain"/>
    <property type="match status" value="1"/>
</dbReference>
<evidence type="ECO:0000256" key="31">
    <source>
        <dbReference type="SAM" id="MobiDB-lite"/>
    </source>
</evidence>
<dbReference type="GO" id="GO:0005874">
    <property type="term" value="C:microtubule"/>
    <property type="evidence" value="ECO:0007669"/>
    <property type="project" value="UniProtKB-KW"/>
</dbReference>
<comment type="catalytic activity">
    <reaction evidence="29">
        <text>N(6),N(6)-dimethyl-L-lysyl(4)-[histone H3] + S-adenosyl-L-methionine = N(6),N(6),N(6)-trimethyl-L-lysyl(4)-[histone H3] + S-adenosyl-L-homocysteine + H(+)</text>
        <dbReference type="Rhea" id="RHEA:60272"/>
        <dbReference type="Rhea" id="RHEA-COMP:15537"/>
        <dbReference type="Rhea" id="RHEA-COMP:15540"/>
        <dbReference type="ChEBI" id="CHEBI:15378"/>
        <dbReference type="ChEBI" id="CHEBI:57856"/>
        <dbReference type="ChEBI" id="CHEBI:59789"/>
        <dbReference type="ChEBI" id="CHEBI:61961"/>
        <dbReference type="ChEBI" id="CHEBI:61976"/>
    </reaction>
</comment>
<reference evidence="35" key="1">
    <citation type="submission" date="2016-05" db="EMBL/GenBank/DDBJ databases">
        <title>Comparative genomics of biotechnologically important yeasts.</title>
        <authorList>
            <consortium name="DOE Joint Genome Institute"/>
            <person name="Riley R."/>
            <person name="Haridas S."/>
            <person name="Wolfe K.H."/>
            <person name="Lopes M.R."/>
            <person name="Hittinger C.T."/>
            <person name="Goker M."/>
            <person name="Salamov A."/>
            <person name="Wisecaver J."/>
            <person name="Long T.M."/>
            <person name="Aerts A.L."/>
            <person name="Barry K."/>
            <person name="Choi C."/>
            <person name="Clum A."/>
            <person name="Coughlan A.Y."/>
            <person name="Deshpande S."/>
            <person name="Douglass A.P."/>
            <person name="Hanson S.J."/>
            <person name="Klenk H.-P."/>
            <person name="Labutti K."/>
            <person name="Lapidus A."/>
            <person name="Lindquist E."/>
            <person name="Lipzen A."/>
            <person name="Meier-Kolthoff J.P."/>
            <person name="Ohm R.A."/>
            <person name="Otillar R.P."/>
            <person name="Pangilinan J."/>
            <person name="Peng Y."/>
            <person name="Rokas A."/>
            <person name="Rosa C.A."/>
            <person name="Scheuner C."/>
            <person name="Sibirny A.A."/>
            <person name="Slot J.C."/>
            <person name="Stielow J.B."/>
            <person name="Sun H."/>
            <person name="Kurtzman C.P."/>
            <person name="Blackwell M."/>
            <person name="Grigoriev I.V."/>
            <person name="Jeffries T.W."/>
        </authorList>
    </citation>
    <scope>NUCLEOTIDE SEQUENCE [LARGE SCALE GENOMIC DNA]</scope>
    <source>
        <strain evidence="35">DSM 1968</strain>
    </source>
</reference>
<dbReference type="InterPro" id="IPR046341">
    <property type="entry name" value="SET_dom_sf"/>
</dbReference>
<dbReference type="InterPro" id="IPR006885">
    <property type="entry name" value="NADH_UbQ_FeS_4_mit-like"/>
</dbReference>
<dbReference type="RefSeq" id="XP_020044978.1">
    <property type="nucleotide sequence ID" value="XM_020188507.1"/>
</dbReference>
<evidence type="ECO:0000256" key="22">
    <source>
        <dbReference type="ARBA" id="ARBA00023136"/>
    </source>
</evidence>
<keyword evidence="18" id="KW-0156">Chromatin regulator</keyword>
<dbReference type="Pfam" id="PF11767">
    <property type="entry name" value="SET_assoc"/>
    <property type="match status" value="1"/>
</dbReference>
<feature type="region of interest" description="Disordered" evidence="31">
    <location>
        <begin position="2411"/>
        <end position="2437"/>
    </location>
</feature>
<feature type="compositionally biased region" description="Basic and acidic residues" evidence="31">
    <location>
        <begin position="2121"/>
        <end position="2130"/>
    </location>
</feature>
<feature type="compositionally biased region" description="Basic residues" evidence="31">
    <location>
        <begin position="1411"/>
        <end position="1425"/>
    </location>
</feature>
<evidence type="ECO:0000313" key="35">
    <source>
        <dbReference type="Proteomes" id="UP000095038"/>
    </source>
</evidence>
<dbReference type="Gene3D" id="2.170.270.10">
    <property type="entry name" value="SET domain"/>
    <property type="match status" value="1"/>
</dbReference>
<dbReference type="InterPro" id="IPR003616">
    <property type="entry name" value="Post-SET_dom"/>
</dbReference>
<keyword evidence="12" id="KW-0489">Methyltransferase</keyword>
<dbReference type="GO" id="GO:0048188">
    <property type="term" value="C:Set1C/COMPASS complex"/>
    <property type="evidence" value="ECO:0007669"/>
    <property type="project" value="InterPro"/>
</dbReference>
<feature type="compositionally biased region" description="Acidic residues" evidence="31">
    <location>
        <begin position="2412"/>
        <end position="2426"/>
    </location>
</feature>
<proteinExistence type="inferred from homology"/>
<keyword evidence="17" id="KW-0999">Mitochondrion inner membrane</keyword>
<keyword evidence="15" id="KW-0949">S-adenosyl-L-methionine</keyword>
<evidence type="ECO:0000256" key="14">
    <source>
        <dbReference type="ARBA" id="ARBA00022679"/>
    </source>
</evidence>
<feature type="coiled-coil region" evidence="30">
    <location>
        <begin position="1721"/>
        <end position="1766"/>
    </location>
</feature>
<dbReference type="SUPFAM" id="SSF54928">
    <property type="entry name" value="RNA-binding domain, RBD"/>
    <property type="match status" value="1"/>
</dbReference>
<protein>
    <recommendedName>
        <fullName evidence="8">Histone-lysine N-methyltransferase, H3 lysine-4 specific</fullName>
        <ecNumber evidence="7">2.1.1.354</ecNumber>
    </recommendedName>
    <alternativeName>
        <fullName evidence="26">COMPASS component SET1</fullName>
    </alternativeName>
    <alternativeName>
        <fullName evidence="25">SET domain-containing protein 1</fullName>
    </alternativeName>
</protein>
<dbReference type="GO" id="GO:0007020">
    <property type="term" value="P:microtubule nucleation"/>
    <property type="evidence" value="ECO:0007669"/>
    <property type="project" value="UniProtKB-ARBA"/>
</dbReference>
<evidence type="ECO:0000256" key="5">
    <source>
        <dbReference type="ARBA" id="ARBA00005882"/>
    </source>
</evidence>
<feature type="region of interest" description="Disordered" evidence="31">
    <location>
        <begin position="1205"/>
        <end position="1295"/>
    </location>
</feature>
<evidence type="ECO:0000256" key="30">
    <source>
        <dbReference type="SAM" id="Coils"/>
    </source>
</evidence>
<dbReference type="InterPro" id="IPR044570">
    <property type="entry name" value="Set1-like"/>
</dbReference>
<dbReference type="Gene3D" id="3.30.70.330">
    <property type="match status" value="1"/>
</dbReference>
<feature type="region of interest" description="Disordered" evidence="31">
    <location>
        <begin position="1385"/>
        <end position="1441"/>
    </location>
</feature>
<feature type="coiled-coil region" evidence="30">
    <location>
        <begin position="484"/>
        <end position="511"/>
    </location>
</feature>
<sequence length="2654" mass="309476">MFRQSARSVVNSAIRFPSVRFISDVSTTPKETFLSKELVTGAPKELSTPERSVRIFQECKPATQSGHNNGKFWKLDWDVLGKSNRWENDLMGYQSTGDYMQTTSLKFDTKDAAIRFAEGQGWTYYIQEPKKRHFRKKVYDNNFLHCPDKLKHIRTKYSELNQIYNELLQYIDYLNNNNHSSILNPNLNPNIKSVDDLLILFQNRFNLTNPNTLNNNNHWIHFKNLLQLLINYKNLDQIESYLSLLDSFHDIPNNNNNVINNSNADINHLYMNPNQNFTSSSQIPTRQLQPNQINQQNYRNSFPISRNTSRRASIDQRGPISRGSIDFGKINNNNNQFFTRDPSPLNNQRTGFSNFNSNLNLNSNINLSNLTLSEIALNYIKKENPELINENEIINHLLFNLLGSTSELFPLTKFKNSINDEFFFKINIPNFINNSNSGLLHNILEVALIHSILNESLKINDNLINSYNYSQIKMSFYSQLSIILKNYIKVIDDLQRKNSDFINNNNSINSNNKLTLRKIYLFLFDEIIKFRFYLHLNENLKQLRDFEFLNLIYNYTKFNDYLIQRISIDFFKACYQPYLKIIINWVISGELVDKNNEFFINFIDIYNDFKDGNSVFNISNINNSININNVILDKSKVPKDIFSFEICEKIYQIGKTIIFLKKNCKELGYLKQINEKYCRVYQQFSNDNFEVNKNNNNLMEFKKFRKIIEIEYKEILNYFNLIIFKKFKMFEHIKNMKDFLFMGKGDFINLLIENSIGILDERSDRLRTHQLTKILKNSINESSINKYGDEYLNRIDARIIELDNGNNIGWDVFTLDYRINDNPISLILNSGNSNLNLREYLRMFNFLWKLKRIDYLLNESWVESNLLRKNRMFKHVESYIYKLIKNGSENGGILNKNDMNKKWMVFKNNRLNIMKNEVLKFLNKMINFFQFNIIEDNYYKLICSLVKIGEGNGDKIGSSSGEGKNLIKRYNQVILPKRKFMEDNKREFEKHEDERFDKFNSIIRNKRNYIKMPKEEMEENLIKENSIDELEKIYSRYLISISRNKILSKDSLESKVGEVSKKLFIKQFNQLINLMYQFINCSKEFIELTFEMIKLFELQYEKGTSEGDEMADKEVEVEYNTNGVKLNNYHSSTHSNLTYHHSSYHSSYYEPTNNPYFYNQHQNQTQTQTHSLNQNLLQNQTQQQQGYYLNGQSPYYSRRADVYIPSSRKQPNSRKPDIYIPSSSKNLSQLLKPQPNQSPSSSSKDTNISPQQNELSANSPILLSSPASTPLIKDDSSSPHSNITTASSSTTATSLIPSLSTKSLSSSNNDANAFTRTDSNFNSNSIAISNVNNNNNNTNTNITTANSNPNSTSTPNFNSNSSSNSSSNSLLYTSFSHKLTITSSSPATPLSVTSTPFSHNSTSISNTLSKSHSHSNSHSNSHSRSHSQSQSTSNSNYNQNSIKIPKAPKAMLNGNLKPQVFRVELKKKDSSTIDSNFYNDSNITDQYHRQDFNFNLIHSQNNLPNDNKKLKKNYRVTFDPEIYKASTSSQTKDISSRKLKHKYIFQGDIKLNERIDPRKDLIKKKISENSNTNAYIKLITKKSKKKNYFKSLQFPIYNYDPKTSINTPLSNHLVIWNFPHNFNQNFLRNTFLKFGTIIDFQTVKDPISATPVSVAHLKFDNDSNKNFVKGYKSCLNAIRETHNKLPLDNVLIQVGLNTSKNKLLESRSAIAIKYSQERKRRLDLAKKREIEKLKKKELEQNFIKRTKILEQEKKRQMEKLLKLEVQKSKSLHRDNHAILNSTIKQSEPSFSSVLNSNSFKPEDETLSLLKKKINSINSTSTPKTPYLPKHNLLKNLSQVLSANTKSTINNRAYILISTKFLPIEKVPIKLFKKRLSSYMWAKISAEPNRCFVIIFNDPKEAERCYKMENDKKLTRYRLKMELYLPEKKVIENKKTPSEQTQLRDPISEATDIILKELSATLMKNVRERFIAPTILEYLKDDKFKLMEEDYKKEKIESQKKSKLENKDKSVKTTLTEPKDSKRDEASEFYSIISKEKVRLPILSGFKMKKAPTQKIKVLDDSEKSLKLKKKFEKNQTKPKYEEIISFKKSEKTIIKKSFSKNEDEYDYEYEKEKEEEEKEEDNYRENKDELDSQYFSSSRNSPQPEILISGKRKIEDSLMIPRKRKKLQQRIFSSDDEEIEEKEIEDIEETENMGDIKNVEKMKNHFSSVDELNFESTLISKSDKEKQKINVPPKKSKAKSTEKKSKKNKKKLLDTSAQSESKKTIFKNSATVKEVKKYEEPFEEPEMMEVEEEVKHESENENKNENEEEELFSDYEEIYKPEPGLVPKTVFPKIDLNTLKPTLEDFLSVIDNEEDVELLREVFKNEKPSDEYDDPLYHFWLKKKSIEDCRSSSCIVSQLNPKTKEFLKEQESEIENNPDLLNDLENDSGSSRSQGYRKIPDSLKSLYLPHRRRVHGNDPLTTIQGEDGNEISLRNIQSSRVNRANSRRYVADVTATFETDILKLNQLNKRKKPVSFARSAIHNWGLYALEPIAAREMIIEYVGESIRQQVADVREKQYIKSGIGSSYLFRIDEQTVIDATKKGGIARFINHCCQPSCTAKIIKVDGKKRIVIYALRDIKAHEELTYDYKFEREFNDEERIQCLCGSEGCKGFLN</sequence>
<keyword evidence="22" id="KW-0472">Membrane</keyword>
<evidence type="ECO:0000256" key="11">
    <source>
        <dbReference type="ARBA" id="ARBA00022490"/>
    </source>
</evidence>
<dbReference type="PROSITE" id="PS51572">
    <property type="entry name" value="SAM_MT43_1"/>
    <property type="match status" value="1"/>
</dbReference>